<evidence type="ECO:0000256" key="7">
    <source>
        <dbReference type="ARBA" id="ARBA00023002"/>
    </source>
</evidence>
<dbReference type="Proteomes" id="UP000077202">
    <property type="component" value="Unassembled WGS sequence"/>
</dbReference>
<dbReference type="AlphaFoldDB" id="A0A176WRA9"/>
<comment type="pathway">
    <text evidence="3">Cofactor metabolism; pyridoxal 5'-phosphate salvage; pyridoxal 5'-phosphate from pyridoxine 5'-phosphate: step 1/1.</text>
</comment>
<dbReference type="GO" id="GO:0010181">
    <property type="term" value="F:FMN binding"/>
    <property type="evidence" value="ECO:0007669"/>
    <property type="project" value="InterPro"/>
</dbReference>
<comment type="pathway">
    <text evidence="2">Cofactor metabolism; pyridoxal 5'-phosphate salvage; pyridoxal 5'-phosphate from pyridoxamine 5'-phosphate: step 1/1.</text>
</comment>
<comment type="cofactor">
    <cofactor evidence="1">
        <name>FMN</name>
        <dbReference type="ChEBI" id="CHEBI:58210"/>
    </cofactor>
</comment>
<feature type="region of interest" description="Disordered" evidence="8">
    <location>
        <begin position="143"/>
        <end position="166"/>
    </location>
</feature>
<evidence type="ECO:0000256" key="1">
    <source>
        <dbReference type="ARBA" id="ARBA00001917"/>
    </source>
</evidence>
<dbReference type="EC" id="1.4.3.5" evidence="4"/>
<dbReference type="EMBL" id="LVLJ01000312">
    <property type="protein sequence ID" value="OAE34832.1"/>
    <property type="molecule type" value="Genomic_DNA"/>
</dbReference>
<proteinExistence type="predicted"/>
<dbReference type="InterPro" id="IPR024624">
    <property type="entry name" value="Pyridox_Oxase_Alr4036_FMN-bd"/>
</dbReference>
<accession>A0A176WRA9</accession>
<dbReference type="PANTHER" id="PTHR10851:SF3">
    <property type="entry name" value="PYRIDOXINE_PYRIDOXAMINE 5'-PHOSPHATE OXIDASE 2"/>
    <property type="match status" value="1"/>
</dbReference>
<dbReference type="GO" id="GO:0008615">
    <property type="term" value="P:pyridoxine biosynthetic process"/>
    <property type="evidence" value="ECO:0007669"/>
    <property type="project" value="InterPro"/>
</dbReference>
<evidence type="ECO:0000313" key="10">
    <source>
        <dbReference type="EMBL" id="OAE34832.1"/>
    </source>
</evidence>
<evidence type="ECO:0000313" key="11">
    <source>
        <dbReference type="Proteomes" id="UP000077202"/>
    </source>
</evidence>
<dbReference type="PANTHER" id="PTHR10851">
    <property type="entry name" value="PYRIDOXINE-5-PHOSPHATE OXIDASE"/>
    <property type="match status" value="1"/>
</dbReference>
<dbReference type="SUPFAM" id="SSF50475">
    <property type="entry name" value="FMN-binding split barrel"/>
    <property type="match status" value="1"/>
</dbReference>
<name>A0A176WRA9_MARPO</name>
<evidence type="ECO:0000259" key="9">
    <source>
        <dbReference type="Pfam" id="PF12766"/>
    </source>
</evidence>
<evidence type="ECO:0000256" key="6">
    <source>
        <dbReference type="ARBA" id="ARBA00022643"/>
    </source>
</evidence>
<comment type="caution">
    <text evidence="10">The sequence shown here is derived from an EMBL/GenBank/DDBJ whole genome shotgun (WGS) entry which is preliminary data.</text>
</comment>
<feature type="domain" description="Pyridoxamine 5'-phosphate oxidase Alr4036 family FMN-binding" evidence="9">
    <location>
        <begin position="5"/>
        <end position="113"/>
    </location>
</feature>
<dbReference type="GO" id="GO:0004733">
    <property type="term" value="F:pyridoxamine phosphate oxidase activity"/>
    <property type="evidence" value="ECO:0007669"/>
    <property type="project" value="UniProtKB-EC"/>
</dbReference>
<keyword evidence="11" id="KW-1185">Reference proteome</keyword>
<gene>
    <name evidence="10" type="ORF">AXG93_2528s2000</name>
</gene>
<evidence type="ECO:0000256" key="8">
    <source>
        <dbReference type="SAM" id="MobiDB-lite"/>
    </source>
</evidence>
<protein>
    <recommendedName>
        <fullName evidence="4">pyridoxal 5'-phosphate synthase</fullName>
        <ecNumber evidence="4">1.4.3.5</ecNumber>
    </recommendedName>
</protein>
<organism evidence="10 11">
    <name type="scientific">Marchantia polymorpha subsp. ruderalis</name>
    <dbReference type="NCBI Taxonomy" id="1480154"/>
    <lineage>
        <taxon>Eukaryota</taxon>
        <taxon>Viridiplantae</taxon>
        <taxon>Streptophyta</taxon>
        <taxon>Embryophyta</taxon>
        <taxon>Marchantiophyta</taxon>
        <taxon>Marchantiopsida</taxon>
        <taxon>Marchantiidae</taxon>
        <taxon>Marchantiales</taxon>
        <taxon>Marchantiaceae</taxon>
        <taxon>Marchantia</taxon>
    </lineage>
</organism>
<evidence type="ECO:0000256" key="5">
    <source>
        <dbReference type="ARBA" id="ARBA00022630"/>
    </source>
</evidence>
<evidence type="ECO:0000256" key="4">
    <source>
        <dbReference type="ARBA" id="ARBA00012801"/>
    </source>
</evidence>
<dbReference type="Gene3D" id="2.30.110.10">
    <property type="entry name" value="Electron Transport, Fmn-binding Protein, Chain A"/>
    <property type="match status" value="1"/>
</dbReference>
<sequence length="211" mass="24317">MAAITPWRQLLLESIQANKHLKHSEYFQLATVRENGKPANRTVVFSSRCFIKPAQSWRFTFQYFTVTGVPDPNKANVKQFTIEEIKAQAFGEICWYFTDTREQFRISGTLDVIGEADRNAVRLKMRERAWFQSSPNSRLQFVGPSPGFPCPEGGPNDSTTPQLDPAQGPVENFCLVTLEPQEVDYLNLRKNKRYVFQKMGEFSWTQREVNP</sequence>
<keyword evidence="7" id="KW-0560">Oxidoreductase</keyword>
<dbReference type="InterPro" id="IPR000659">
    <property type="entry name" value="Pyridox_Oxase"/>
</dbReference>
<evidence type="ECO:0000256" key="3">
    <source>
        <dbReference type="ARBA" id="ARBA00005037"/>
    </source>
</evidence>
<dbReference type="Pfam" id="PF12766">
    <property type="entry name" value="Pyridox_oxase_2"/>
    <property type="match status" value="1"/>
</dbReference>
<dbReference type="InterPro" id="IPR012349">
    <property type="entry name" value="Split_barrel_FMN-bd"/>
</dbReference>
<keyword evidence="6" id="KW-0288">FMN</keyword>
<keyword evidence="5" id="KW-0285">Flavoprotein</keyword>
<dbReference type="UniPathway" id="UPA01068">
    <property type="reaction ID" value="UER00304"/>
</dbReference>
<evidence type="ECO:0000256" key="2">
    <source>
        <dbReference type="ARBA" id="ARBA00004738"/>
    </source>
</evidence>
<reference evidence="10" key="1">
    <citation type="submission" date="2016-03" db="EMBL/GenBank/DDBJ databases">
        <title>Mechanisms controlling the formation of the plant cell surface in tip-growing cells are functionally conserved among land plants.</title>
        <authorList>
            <person name="Honkanen S."/>
            <person name="Jones V.A."/>
            <person name="Morieri G."/>
            <person name="Champion C."/>
            <person name="Hetherington A.J."/>
            <person name="Kelly S."/>
            <person name="Saint-Marcoux D."/>
            <person name="Proust H."/>
            <person name="Prescott H."/>
            <person name="Dolan L."/>
        </authorList>
    </citation>
    <scope>NUCLEOTIDE SEQUENCE [LARGE SCALE GENOMIC DNA]</scope>
    <source>
        <tissue evidence="10">Whole gametophyte</tissue>
    </source>
</reference>